<protein>
    <submittedName>
        <fullName evidence="4">Uncharacterized protein</fullName>
    </submittedName>
</protein>
<organism evidence="4 5">
    <name type="scientific">Vibrio panuliri</name>
    <dbReference type="NCBI Taxonomy" id="1381081"/>
    <lineage>
        <taxon>Bacteria</taxon>
        <taxon>Pseudomonadati</taxon>
        <taxon>Pseudomonadota</taxon>
        <taxon>Gammaproteobacteria</taxon>
        <taxon>Vibrionales</taxon>
        <taxon>Vibrionaceae</taxon>
        <taxon>Vibrio</taxon>
    </lineage>
</organism>
<feature type="chain" id="PRO_5012096198" evidence="3">
    <location>
        <begin position="21"/>
        <end position="227"/>
    </location>
</feature>
<dbReference type="Proteomes" id="UP000186313">
    <property type="component" value="Unassembled WGS sequence"/>
</dbReference>
<reference evidence="4 5" key="1">
    <citation type="submission" date="2016-09" db="EMBL/GenBank/DDBJ databases">
        <title>Genomic Taxonomy of the Vibrionaceae.</title>
        <authorList>
            <person name="Gonzalez-Castillo A."/>
            <person name="Gomez-Gil B."/>
            <person name="Enciso-Ibarra K."/>
        </authorList>
    </citation>
    <scope>NUCLEOTIDE SEQUENCE [LARGE SCALE GENOMIC DNA]</scope>
    <source>
        <strain evidence="4 5">CAIM 703</strain>
    </source>
</reference>
<dbReference type="InterPro" id="IPR018635">
    <property type="entry name" value="UPF0319"/>
</dbReference>
<sequence length="227" mass="24580">MKLKHIVALATAAFVLPLHAAELSAQKGISILLVNGQTAQEKLGTNQVTDGFTQAVVKMDGKIGHGASAQIFESKPYVLNFDAKGNDIEVKLPKFNSAAQAKQAFDGQKPGWKVLVDGKSVDVEYDLLPGKKGFMPYAGMENLVAEHNKQRGIYFKEGQLIDAPVAAEVAAVTTTSSVSSTSSVTSNAAVAEAPKVATKNVEQLKAWYLQASKEERKEFRRWMIDQE</sequence>
<evidence type="ECO:0000256" key="2">
    <source>
        <dbReference type="ARBA" id="ARBA00022729"/>
    </source>
</evidence>
<dbReference type="PANTHER" id="PTHR38108">
    <property type="entry name" value="UPF0319 PROTEIN YCCT"/>
    <property type="match status" value="1"/>
</dbReference>
<accession>A0A1Q9HEE0</accession>
<evidence type="ECO:0000256" key="1">
    <source>
        <dbReference type="ARBA" id="ARBA00008490"/>
    </source>
</evidence>
<gene>
    <name evidence="4" type="ORF">BIY22_07860</name>
</gene>
<keyword evidence="2 3" id="KW-0732">Signal</keyword>
<dbReference type="EMBL" id="MJMJ01000023">
    <property type="protein sequence ID" value="OLQ88078.1"/>
    <property type="molecule type" value="Genomic_DNA"/>
</dbReference>
<dbReference type="Pfam" id="PF09829">
    <property type="entry name" value="DUF2057"/>
    <property type="match status" value="1"/>
</dbReference>
<comment type="caution">
    <text evidence="4">The sequence shown here is derived from an EMBL/GenBank/DDBJ whole genome shotgun (WGS) entry which is preliminary data.</text>
</comment>
<dbReference type="OrthoDB" id="6214779at2"/>
<name>A0A1Q9HEE0_9VIBR</name>
<proteinExistence type="inferred from homology"/>
<dbReference type="RefSeq" id="WP_075709248.1">
    <property type="nucleotide sequence ID" value="NZ_MJMJ01000023.1"/>
</dbReference>
<dbReference type="AlphaFoldDB" id="A0A1Q9HEE0"/>
<feature type="signal peptide" evidence="3">
    <location>
        <begin position="1"/>
        <end position="20"/>
    </location>
</feature>
<evidence type="ECO:0000313" key="5">
    <source>
        <dbReference type="Proteomes" id="UP000186313"/>
    </source>
</evidence>
<comment type="similarity">
    <text evidence="1">Belongs to the UPF0319 family.</text>
</comment>
<evidence type="ECO:0000256" key="3">
    <source>
        <dbReference type="SAM" id="SignalP"/>
    </source>
</evidence>
<evidence type="ECO:0000313" key="4">
    <source>
        <dbReference type="EMBL" id="OLQ88078.1"/>
    </source>
</evidence>
<dbReference type="PANTHER" id="PTHR38108:SF1">
    <property type="entry name" value="UPF0319 PROTEIN YCCT"/>
    <property type="match status" value="1"/>
</dbReference>